<dbReference type="PANTHER" id="PTHR42914:SF1">
    <property type="entry name" value="7-CYANO-7-DEAZAGUANINE SYNTHASE"/>
    <property type="match status" value="1"/>
</dbReference>
<dbReference type="OrthoDB" id="9789567at2"/>
<evidence type="ECO:0000256" key="1">
    <source>
        <dbReference type="ARBA" id="ARBA00005061"/>
    </source>
</evidence>
<comment type="pathway">
    <text evidence="1 10">Purine metabolism; 7-cyano-7-deazaguanine biosynthesis.</text>
</comment>
<dbReference type="PIRSF" id="PIRSF006293">
    <property type="entry name" value="ExsB"/>
    <property type="match status" value="1"/>
</dbReference>
<keyword evidence="10" id="KW-0671">Queuosine biosynthesis</keyword>
<feature type="binding site" evidence="10">
    <location>
        <begin position="9"/>
        <end position="19"/>
    </location>
    <ligand>
        <name>ATP</name>
        <dbReference type="ChEBI" id="CHEBI:30616"/>
    </ligand>
</feature>
<comment type="caution">
    <text evidence="11">The sequence shown here is derived from an EMBL/GenBank/DDBJ whole genome shotgun (WGS) entry which is preliminary data.</text>
</comment>
<evidence type="ECO:0000256" key="10">
    <source>
        <dbReference type="HAMAP-Rule" id="MF_01633"/>
    </source>
</evidence>
<feature type="binding site" evidence="10">
    <location>
        <position position="204"/>
    </location>
    <ligand>
        <name>Zn(2+)</name>
        <dbReference type="ChEBI" id="CHEBI:29105"/>
    </ligand>
</feature>
<organism evidence="11 12">
    <name type="scientific">Ellagibacter isourolithinifaciens</name>
    <dbReference type="NCBI Taxonomy" id="2137581"/>
    <lineage>
        <taxon>Bacteria</taxon>
        <taxon>Bacillati</taxon>
        <taxon>Actinomycetota</taxon>
        <taxon>Coriobacteriia</taxon>
        <taxon>Eggerthellales</taxon>
        <taxon>Eggerthellaceae</taxon>
        <taxon>Ellagibacter</taxon>
    </lineage>
</organism>
<dbReference type="HAMAP" id="MF_01633">
    <property type="entry name" value="QueC"/>
    <property type="match status" value="1"/>
</dbReference>
<comment type="catalytic activity">
    <reaction evidence="9 10">
        <text>7-carboxy-7-carbaguanine + NH4(+) + 2 ATP = 7-cyano-7-carbaguanine + 2 AMP + 2 diphosphate + 2 H(+)</text>
        <dbReference type="Rhea" id="RHEA:27982"/>
        <dbReference type="ChEBI" id="CHEBI:15378"/>
        <dbReference type="ChEBI" id="CHEBI:28938"/>
        <dbReference type="ChEBI" id="CHEBI:30616"/>
        <dbReference type="ChEBI" id="CHEBI:33019"/>
        <dbReference type="ChEBI" id="CHEBI:45075"/>
        <dbReference type="ChEBI" id="CHEBI:61036"/>
        <dbReference type="ChEBI" id="CHEBI:456215"/>
        <dbReference type="EC" id="6.3.4.20"/>
    </reaction>
</comment>
<evidence type="ECO:0000256" key="2">
    <source>
        <dbReference type="ARBA" id="ARBA00022598"/>
    </source>
</evidence>
<reference evidence="11 12" key="1">
    <citation type="submission" date="2019-09" db="EMBL/GenBank/DDBJ databases">
        <title>Whole genome shotgun sequencing (WGS) of Ellagibacter isourolithinifaciens DSM 104140(T) and Adlercreutzia muris DSM 29508(T).</title>
        <authorList>
            <person name="Stoll D.A."/>
            <person name="Danylec N."/>
            <person name="Huch M."/>
        </authorList>
    </citation>
    <scope>NUCLEOTIDE SEQUENCE [LARGE SCALE GENOMIC DNA]</scope>
    <source>
        <strain evidence="11 12">DSM 104140</strain>
    </source>
</reference>
<dbReference type="NCBIfam" id="TIGR00364">
    <property type="entry name" value="7-cyano-7-deazaguanine synthase QueC"/>
    <property type="match status" value="1"/>
</dbReference>
<dbReference type="EMBL" id="WAJR01000024">
    <property type="protein sequence ID" value="KAB1638673.1"/>
    <property type="molecule type" value="Genomic_DNA"/>
</dbReference>
<dbReference type="InterPro" id="IPR018317">
    <property type="entry name" value="QueC"/>
</dbReference>
<sequence>MEEKALVLCSGGVDSTTLLAMAVSRYGAKNVYALSISYGQRHNKEIESAKAVAAHYGVEQRFLDLGAIFADSDCSLLSHSSQDIPEESYADQLAESDGKPVSTYVPFRNGLFLSAAASMALSLGCGAIYYGAHHDDWAGNAYPDCSREFVDAMNRAIVEGTGGELHLCAPFVEMSKADIVARGIELGVPYELTWSCYEGGDYPCGACGTCIDRNRAFEANGMRDPLLDRLDAEWAAANAEGEE</sequence>
<keyword evidence="6 10" id="KW-0067">ATP-binding</keyword>
<proteinExistence type="inferred from homology"/>
<evidence type="ECO:0000256" key="7">
    <source>
        <dbReference type="ARBA" id="ARBA00037993"/>
    </source>
</evidence>
<name>A0A6N6NQB2_9ACTN</name>
<evidence type="ECO:0000313" key="11">
    <source>
        <dbReference type="EMBL" id="KAB1638673.1"/>
    </source>
</evidence>
<gene>
    <name evidence="10 11" type="primary">queC</name>
    <name evidence="11" type="ORF">F8C90_08460</name>
</gene>
<keyword evidence="3 10" id="KW-0479">Metal-binding</keyword>
<dbReference type="GO" id="GO:0005524">
    <property type="term" value="F:ATP binding"/>
    <property type="evidence" value="ECO:0007669"/>
    <property type="project" value="UniProtKB-UniRule"/>
</dbReference>
<feature type="binding site" evidence="10">
    <location>
        <position position="196"/>
    </location>
    <ligand>
        <name>Zn(2+)</name>
        <dbReference type="ChEBI" id="CHEBI:29105"/>
    </ligand>
</feature>
<evidence type="ECO:0000313" key="12">
    <source>
        <dbReference type="Proteomes" id="UP000468668"/>
    </source>
</evidence>
<evidence type="ECO:0000256" key="4">
    <source>
        <dbReference type="ARBA" id="ARBA00022741"/>
    </source>
</evidence>
<comment type="function">
    <text evidence="10">Catalyzes the ATP-dependent conversion of 7-carboxy-7-deazaguanine (CDG) to 7-cyano-7-deazaguanine (preQ(0)).</text>
</comment>
<dbReference type="Proteomes" id="UP000468668">
    <property type="component" value="Unassembled WGS sequence"/>
</dbReference>
<dbReference type="CDD" id="cd01995">
    <property type="entry name" value="QueC-like"/>
    <property type="match status" value="1"/>
</dbReference>
<comment type="cofactor">
    <cofactor evidence="10">
        <name>Zn(2+)</name>
        <dbReference type="ChEBI" id="CHEBI:29105"/>
    </cofactor>
    <text evidence="10">Binds 1 zinc ion per subunit.</text>
</comment>
<keyword evidence="5 10" id="KW-0862">Zinc</keyword>
<dbReference type="PANTHER" id="PTHR42914">
    <property type="entry name" value="7-CYANO-7-DEAZAGUANINE SYNTHASE"/>
    <property type="match status" value="1"/>
</dbReference>
<evidence type="ECO:0000256" key="5">
    <source>
        <dbReference type="ARBA" id="ARBA00022833"/>
    </source>
</evidence>
<keyword evidence="12" id="KW-1185">Reference proteome</keyword>
<keyword evidence="2 10" id="KW-0436">Ligase</keyword>
<evidence type="ECO:0000256" key="3">
    <source>
        <dbReference type="ARBA" id="ARBA00022723"/>
    </source>
</evidence>
<evidence type="ECO:0000256" key="6">
    <source>
        <dbReference type="ARBA" id="ARBA00022840"/>
    </source>
</evidence>
<dbReference type="Pfam" id="PF06508">
    <property type="entry name" value="QueC"/>
    <property type="match status" value="1"/>
</dbReference>
<dbReference type="AlphaFoldDB" id="A0A6N6NQB2"/>
<dbReference type="GO" id="GO:0008616">
    <property type="term" value="P:tRNA queuosine(34) biosynthetic process"/>
    <property type="evidence" value="ECO:0007669"/>
    <property type="project" value="UniProtKB-UniRule"/>
</dbReference>
<feature type="binding site" evidence="10">
    <location>
        <position position="210"/>
    </location>
    <ligand>
        <name>Zn(2+)</name>
        <dbReference type="ChEBI" id="CHEBI:29105"/>
    </ligand>
</feature>
<evidence type="ECO:0000256" key="8">
    <source>
        <dbReference type="ARBA" id="ARBA00039149"/>
    </source>
</evidence>
<dbReference type="Gene3D" id="3.40.50.620">
    <property type="entry name" value="HUPs"/>
    <property type="match status" value="1"/>
</dbReference>
<comment type="similarity">
    <text evidence="7 10">Belongs to the QueC family.</text>
</comment>
<dbReference type="GO" id="GO:0016879">
    <property type="term" value="F:ligase activity, forming carbon-nitrogen bonds"/>
    <property type="evidence" value="ECO:0007669"/>
    <property type="project" value="UniProtKB-UniRule"/>
</dbReference>
<dbReference type="InterPro" id="IPR014729">
    <property type="entry name" value="Rossmann-like_a/b/a_fold"/>
</dbReference>
<dbReference type="UniPathway" id="UPA00391"/>
<accession>A0A6N6NQB2</accession>
<dbReference type="SUPFAM" id="SSF52402">
    <property type="entry name" value="Adenine nucleotide alpha hydrolases-like"/>
    <property type="match status" value="1"/>
</dbReference>
<protein>
    <recommendedName>
        <fullName evidence="8 10">7-cyano-7-deazaguanine synthase</fullName>
        <ecNumber evidence="8 10">6.3.4.20</ecNumber>
    </recommendedName>
    <alternativeName>
        <fullName evidence="10">7-cyano-7-carbaguanine synthase</fullName>
    </alternativeName>
    <alternativeName>
        <fullName evidence="10">PreQ(0) synthase</fullName>
    </alternativeName>
    <alternativeName>
        <fullName evidence="10">Queuosine biosynthesis protein QueC</fullName>
    </alternativeName>
</protein>
<dbReference type="EC" id="6.3.4.20" evidence="8 10"/>
<evidence type="ECO:0000256" key="9">
    <source>
        <dbReference type="ARBA" id="ARBA00047890"/>
    </source>
</evidence>
<keyword evidence="4 10" id="KW-0547">Nucleotide-binding</keyword>
<dbReference type="GO" id="GO:0008270">
    <property type="term" value="F:zinc ion binding"/>
    <property type="evidence" value="ECO:0007669"/>
    <property type="project" value="UniProtKB-UniRule"/>
</dbReference>
<feature type="binding site" evidence="10">
    <location>
        <position position="207"/>
    </location>
    <ligand>
        <name>Zn(2+)</name>
        <dbReference type="ChEBI" id="CHEBI:29105"/>
    </ligand>
</feature>